<feature type="region of interest" description="Disordered" evidence="1">
    <location>
        <begin position="65"/>
        <end position="96"/>
    </location>
</feature>
<dbReference type="Proteomes" id="UP001319180">
    <property type="component" value="Unassembled WGS sequence"/>
</dbReference>
<feature type="transmembrane region" description="Helical" evidence="2">
    <location>
        <begin position="6"/>
        <end position="26"/>
    </location>
</feature>
<keyword evidence="4" id="KW-1185">Reference proteome</keyword>
<evidence type="ECO:0000313" key="4">
    <source>
        <dbReference type="Proteomes" id="UP001319180"/>
    </source>
</evidence>
<dbReference type="AlphaFoldDB" id="A0AAP2D8K0"/>
<gene>
    <name evidence="3" type="ORF">KK078_12985</name>
</gene>
<dbReference type="Pfam" id="PF12732">
    <property type="entry name" value="YtxH"/>
    <property type="match status" value="1"/>
</dbReference>
<proteinExistence type="predicted"/>
<evidence type="ECO:0000313" key="3">
    <source>
        <dbReference type="EMBL" id="MBT1687478.1"/>
    </source>
</evidence>
<evidence type="ECO:0000256" key="1">
    <source>
        <dbReference type="SAM" id="MobiDB-lite"/>
    </source>
</evidence>
<accession>A0AAP2D8K0</accession>
<keyword evidence="2" id="KW-0812">Transmembrane</keyword>
<reference evidence="3 4" key="1">
    <citation type="submission" date="2021-05" db="EMBL/GenBank/DDBJ databases">
        <title>A Polyphasic approach of four new species of the genus Ohtaekwangia: Ohtaekwangia histidinii sp. nov., Ohtaekwangia cretensis sp. nov., Ohtaekwangia indiensis sp. nov., Ohtaekwangia reichenbachii sp. nov. from diverse environment.</title>
        <authorList>
            <person name="Octaviana S."/>
        </authorList>
    </citation>
    <scope>NUCLEOTIDE SEQUENCE [LARGE SCALE GENOMIC DNA]</scope>
    <source>
        <strain evidence="3 4">PWU37</strain>
    </source>
</reference>
<dbReference type="EMBL" id="JAHESC010000017">
    <property type="protein sequence ID" value="MBT1687478.1"/>
    <property type="molecule type" value="Genomic_DNA"/>
</dbReference>
<name>A0AAP2D8K0_9BACT</name>
<dbReference type="RefSeq" id="WP_254090710.1">
    <property type="nucleotide sequence ID" value="NZ_JAHESC010000017.1"/>
</dbReference>
<dbReference type="InterPro" id="IPR024623">
    <property type="entry name" value="YtxH"/>
</dbReference>
<protein>
    <submittedName>
        <fullName evidence="3">YtxH domain-containing protein</fullName>
    </submittedName>
</protein>
<sequence>MTSTSKVIVGILGAAAAGVVLGMLIAPEKGSDLRKNIKNTTDDWLGEITQWMGKGRKYLAEMKEQAEGEAENLTSEAEQGISNLKESARRRASTHH</sequence>
<feature type="compositionally biased region" description="Polar residues" evidence="1">
    <location>
        <begin position="72"/>
        <end position="85"/>
    </location>
</feature>
<evidence type="ECO:0000256" key="2">
    <source>
        <dbReference type="SAM" id="Phobius"/>
    </source>
</evidence>
<comment type="caution">
    <text evidence="3">The sequence shown here is derived from an EMBL/GenBank/DDBJ whole genome shotgun (WGS) entry which is preliminary data.</text>
</comment>
<organism evidence="3 4">
    <name type="scientific">Dawidia soli</name>
    <dbReference type="NCBI Taxonomy" id="2782352"/>
    <lineage>
        <taxon>Bacteria</taxon>
        <taxon>Pseudomonadati</taxon>
        <taxon>Bacteroidota</taxon>
        <taxon>Cytophagia</taxon>
        <taxon>Cytophagales</taxon>
        <taxon>Chryseotaleaceae</taxon>
        <taxon>Dawidia</taxon>
    </lineage>
</organism>
<keyword evidence="2" id="KW-0472">Membrane</keyword>
<keyword evidence="2" id="KW-1133">Transmembrane helix</keyword>